<keyword evidence="5" id="KW-0411">Iron-sulfur</keyword>
<dbReference type="RefSeq" id="WP_009337567.1">
    <property type="nucleotide sequence ID" value="NZ_CCAZ020000001.1"/>
</dbReference>
<evidence type="ECO:0000256" key="3">
    <source>
        <dbReference type="ARBA" id="ARBA00022723"/>
    </source>
</evidence>
<dbReference type="AlphaFoldDB" id="A0A090MGM4"/>
<dbReference type="InterPro" id="IPR036010">
    <property type="entry name" value="2Fe-2S_ferredoxin-like_sf"/>
</dbReference>
<evidence type="ECO:0000256" key="1">
    <source>
        <dbReference type="ARBA" id="ARBA00010914"/>
    </source>
</evidence>
<dbReference type="PANTHER" id="PTHR23426:SF63">
    <property type="entry name" value="TRANSFER PROTEIN, PUTATIVE-RELATED"/>
    <property type="match status" value="1"/>
</dbReference>
<keyword evidence="3" id="KW-0479">Metal-binding</keyword>
<organism evidence="8 9">
    <name type="scientific">Afipia felis</name>
    <name type="common">Cat scratch disease bacillus</name>
    <dbReference type="NCBI Taxonomy" id="1035"/>
    <lineage>
        <taxon>Bacteria</taxon>
        <taxon>Pseudomonadati</taxon>
        <taxon>Pseudomonadota</taxon>
        <taxon>Alphaproteobacteria</taxon>
        <taxon>Hyphomicrobiales</taxon>
        <taxon>Nitrobacteraceae</taxon>
        <taxon>Afipia</taxon>
    </lineage>
</organism>
<dbReference type="PANTHER" id="PTHR23426">
    <property type="entry name" value="FERREDOXIN/ADRENODOXIN"/>
    <property type="match status" value="1"/>
</dbReference>
<dbReference type="InterPro" id="IPR001055">
    <property type="entry name" value="Adrenodoxin-like"/>
</dbReference>
<dbReference type="PROSITE" id="PS00814">
    <property type="entry name" value="ADX"/>
    <property type="match status" value="1"/>
</dbReference>
<dbReference type="Pfam" id="PF00111">
    <property type="entry name" value="Fer2"/>
    <property type="match status" value="1"/>
</dbReference>
<dbReference type="SUPFAM" id="SSF54292">
    <property type="entry name" value="2Fe-2S ferredoxin-like"/>
    <property type="match status" value="1"/>
</dbReference>
<proteinExistence type="inferred from homology"/>
<dbReference type="PROSITE" id="PS51085">
    <property type="entry name" value="2FE2S_FER_2"/>
    <property type="match status" value="1"/>
</dbReference>
<keyword evidence="2" id="KW-0001">2Fe-2S</keyword>
<reference evidence="8 9" key="1">
    <citation type="journal article" date="2014" name="Genome Announc.">
        <title>Genome Sequence of Afipia felis Strain 76713, Isolated in Hospital Water Using an Amoeba Co-Culture Procedure.</title>
        <authorList>
            <person name="Benamar S."/>
            <person name="La Scola B."/>
            <person name="Croce O."/>
        </authorList>
    </citation>
    <scope>NUCLEOTIDE SEQUENCE [LARGE SCALE GENOMIC DNA]</scope>
    <source>
        <strain evidence="8 9">76713</strain>
    </source>
</reference>
<gene>
    <name evidence="8" type="ORF">BN961_00185</name>
</gene>
<evidence type="ECO:0000313" key="8">
    <source>
        <dbReference type="EMBL" id="CEG06815.1"/>
    </source>
</evidence>
<feature type="domain" description="2Fe-2S ferredoxin-type" evidence="7">
    <location>
        <begin position="1"/>
        <end position="103"/>
    </location>
</feature>
<accession>A0A090MGM4</accession>
<dbReference type="GO" id="GO:0046872">
    <property type="term" value="F:metal ion binding"/>
    <property type="evidence" value="ECO:0007669"/>
    <property type="project" value="UniProtKB-KW"/>
</dbReference>
<comment type="similarity">
    <text evidence="1">Belongs to the adrenodoxin/putidaredoxin family.</text>
</comment>
<dbReference type="STRING" id="1035.BN961_00185"/>
<dbReference type="EMBL" id="CCAZ020000001">
    <property type="protein sequence ID" value="CEG06815.1"/>
    <property type="molecule type" value="Genomic_DNA"/>
</dbReference>
<dbReference type="OrthoDB" id="9799640at2"/>
<dbReference type="GO" id="GO:0009055">
    <property type="term" value="F:electron transfer activity"/>
    <property type="evidence" value="ECO:0007669"/>
    <property type="project" value="TreeGrafter"/>
</dbReference>
<dbReference type="InterPro" id="IPR012675">
    <property type="entry name" value="Beta-grasp_dom_sf"/>
</dbReference>
<dbReference type="PRINTS" id="PR00355">
    <property type="entry name" value="ADRENODOXIN"/>
</dbReference>
<dbReference type="GO" id="GO:0051537">
    <property type="term" value="F:2 iron, 2 sulfur cluster binding"/>
    <property type="evidence" value="ECO:0007669"/>
    <property type="project" value="UniProtKB-KW"/>
</dbReference>
<evidence type="ECO:0000256" key="5">
    <source>
        <dbReference type="ARBA" id="ARBA00023014"/>
    </source>
</evidence>
<name>A0A090MGM4_AFIFE</name>
<comment type="caution">
    <text evidence="8">The sequence shown here is derived from an EMBL/GenBank/DDBJ whole genome shotgun (WGS) entry which is preliminary data.</text>
</comment>
<dbReference type="InterPro" id="IPR018298">
    <property type="entry name" value="Adrenodoxin_Fe-S_BS"/>
</dbReference>
<dbReference type="Gene3D" id="3.10.20.30">
    <property type="match status" value="1"/>
</dbReference>
<evidence type="ECO:0000259" key="7">
    <source>
        <dbReference type="PROSITE" id="PS51085"/>
    </source>
</evidence>
<comment type="cofactor">
    <cofactor evidence="6">
        <name>[2Fe-2S] cluster</name>
        <dbReference type="ChEBI" id="CHEBI:190135"/>
    </cofactor>
</comment>
<dbReference type="InterPro" id="IPR001041">
    <property type="entry name" value="2Fe-2S_ferredoxin-type"/>
</dbReference>
<keyword evidence="9" id="KW-1185">Reference proteome</keyword>
<protein>
    <submittedName>
        <fullName evidence="8">Ferredoxin VI</fullName>
    </submittedName>
</protein>
<dbReference type="CDD" id="cd00207">
    <property type="entry name" value="fer2"/>
    <property type="match status" value="1"/>
</dbReference>
<keyword evidence="4" id="KW-0408">Iron</keyword>
<evidence type="ECO:0000256" key="2">
    <source>
        <dbReference type="ARBA" id="ARBA00022714"/>
    </source>
</evidence>
<dbReference type="GO" id="GO:0140647">
    <property type="term" value="P:P450-containing electron transport chain"/>
    <property type="evidence" value="ECO:0007669"/>
    <property type="project" value="InterPro"/>
</dbReference>
<evidence type="ECO:0000256" key="4">
    <source>
        <dbReference type="ARBA" id="ARBA00023004"/>
    </source>
</evidence>
<evidence type="ECO:0000313" key="9">
    <source>
        <dbReference type="Proteomes" id="UP000035762"/>
    </source>
</evidence>
<evidence type="ECO:0000256" key="6">
    <source>
        <dbReference type="ARBA" id="ARBA00034078"/>
    </source>
</evidence>
<dbReference type="Proteomes" id="UP000035762">
    <property type="component" value="Unassembled WGS sequence"/>
</dbReference>
<sequence length="104" mass="11538">MYLLVEDRDGQEHKLEGLDGWRVMEVIRDWGLSIKAECGGACACATCHVYVDPEWVGRLAPPSDEEIDMLDGAFFVEPNSRLACQILMTPETDGLRVKLAPGTE</sequence>